<protein>
    <recommendedName>
        <fullName evidence="3">DUF1203 domain-containing protein</fullName>
    </recommendedName>
</protein>
<sequence>MTYRIEALPVAPFAPYFAMTDAELAAVGARRWVADAPGRAPCRVSLRDAEAGERLVLVNHVHMTDPTSPYRASGPIFVREAAEQAAPVEGAAPDMLRKRPLSLRIYDRRNMMLDGLVIDGTDLDARLAEWFDHPSTQQVHIHFAPRGCYLARAVRQEPSLS</sequence>
<evidence type="ECO:0000313" key="2">
    <source>
        <dbReference type="Proteomes" id="UP000002696"/>
    </source>
</evidence>
<reference evidence="2" key="1">
    <citation type="journal article" date="2011" name="J. Bacteriol.">
        <title>Genome sequences of eight morphologically diverse alphaproteobacteria.</title>
        <authorList>
            <consortium name="US DOE Joint Genome Institute"/>
            <person name="Brown P.J."/>
            <person name="Kysela D.T."/>
            <person name="Buechlein A."/>
            <person name="Hemmerich C."/>
            <person name="Brun Y.V."/>
        </authorList>
    </citation>
    <scope>NUCLEOTIDE SEQUENCE [LARGE SCALE GENOMIC DNA]</scope>
    <source>
        <strain evidence="2">ATCC 15264 / DSM 4735 / LMG 14903 / NBRC 16000 / CB 81</strain>
    </source>
</reference>
<gene>
    <name evidence="1" type="ordered locus">Bresu_2974</name>
</gene>
<proteinExistence type="predicted"/>
<dbReference type="InterPro" id="IPR009593">
    <property type="entry name" value="DUF1203"/>
</dbReference>
<dbReference type="InParanoid" id="D9QNP5"/>
<dbReference type="AlphaFoldDB" id="D9QNP5"/>
<dbReference type="RefSeq" id="WP_013270381.1">
    <property type="nucleotide sequence ID" value="NC_014375.1"/>
</dbReference>
<accession>D9QNP5</accession>
<dbReference type="KEGG" id="bsb:Bresu_2974"/>
<dbReference type="PIRSF" id="PIRSF034110">
    <property type="entry name" value="DUF1203"/>
    <property type="match status" value="1"/>
</dbReference>
<dbReference type="HOGENOM" id="CLU_117181_0_0_5"/>
<dbReference type="Proteomes" id="UP000002696">
    <property type="component" value="Chromosome"/>
</dbReference>
<name>D9QNP5_BRESC</name>
<dbReference type="STRING" id="633149.Bresu_2974"/>
<organism evidence="1 2">
    <name type="scientific">Brevundimonas subvibrioides (strain ATCC 15264 / DSM 4735 / LMG 14903 / NBRC 16000 / CB 81)</name>
    <name type="common">Caulobacter subvibrioides</name>
    <dbReference type="NCBI Taxonomy" id="633149"/>
    <lineage>
        <taxon>Bacteria</taxon>
        <taxon>Pseudomonadati</taxon>
        <taxon>Pseudomonadota</taxon>
        <taxon>Alphaproteobacteria</taxon>
        <taxon>Caulobacterales</taxon>
        <taxon>Caulobacteraceae</taxon>
        <taxon>Brevundimonas</taxon>
    </lineage>
</organism>
<evidence type="ECO:0008006" key="3">
    <source>
        <dbReference type="Google" id="ProtNLM"/>
    </source>
</evidence>
<dbReference type="EMBL" id="CP002102">
    <property type="protein sequence ID" value="ADL02280.1"/>
    <property type="molecule type" value="Genomic_DNA"/>
</dbReference>
<dbReference type="eggNOG" id="ENOG5032SY9">
    <property type="taxonomic scope" value="Bacteria"/>
</dbReference>
<dbReference type="Pfam" id="PF06718">
    <property type="entry name" value="DUF1203"/>
    <property type="match status" value="1"/>
</dbReference>
<keyword evidence="2" id="KW-1185">Reference proteome</keyword>
<evidence type="ECO:0000313" key="1">
    <source>
        <dbReference type="EMBL" id="ADL02280.1"/>
    </source>
</evidence>